<dbReference type="InterPro" id="IPR003811">
    <property type="entry name" value="G3P_acylTferase_PlsY"/>
</dbReference>
<keyword evidence="2 10" id="KW-0444">Lipid biosynthesis</keyword>
<dbReference type="Pfam" id="PF02660">
    <property type="entry name" value="G3P_acyltransf"/>
    <property type="match status" value="1"/>
</dbReference>
<evidence type="ECO:0000256" key="5">
    <source>
        <dbReference type="ARBA" id="ARBA00022989"/>
    </source>
</evidence>
<dbReference type="PANTHER" id="PTHR30309">
    <property type="entry name" value="INNER MEMBRANE PROTEIN YGIH"/>
    <property type="match status" value="1"/>
</dbReference>
<keyword evidence="7 10" id="KW-0472">Membrane</keyword>
<dbReference type="PANTHER" id="PTHR30309:SF0">
    <property type="entry name" value="GLYCEROL-3-PHOSPHATE ACYLTRANSFERASE-RELATED"/>
    <property type="match status" value="1"/>
</dbReference>
<comment type="catalytic activity">
    <reaction evidence="10">
        <text>an acyl phosphate + sn-glycerol 3-phosphate = a 1-acyl-sn-glycero-3-phosphate + phosphate</text>
        <dbReference type="Rhea" id="RHEA:34075"/>
        <dbReference type="ChEBI" id="CHEBI:43474"/>
        <dbReference type="ChEBI" id="CHEBI:57597"/>
        <dbReference type="ChEBI" id="CHEBI:57970"/>
        <dbReference type="ChEBI" id="CHEBI:59918"/>
        <dbReference type="EC" id="2.3.1.275"/>
    </reaction>
</comment>
<dbReference type="NCBIfam" id="TIGR00023">
    <property type="entry name" value="glycerol-3-phosphate 1-O-acyltransferase PlsY"/>
    <property type="match status" value="1"/>
</dbReference>
<dbReference type="GO" id="GO:0005886">
    <property type="term" value="C:plasma membrane"/>
    <property type="evidence" value="ECO:0007669"/>
    <property type="project" value="UniProtKB-SubCell"/>
</dbReference>
<comment type="similarity">
    <text evidence="10">Belongs to the PlsY family.</text>
</comment>
<organism evidence="11 12">
    <name type="scientific">Candidatus Kinetoplastidibacterium galati TCC219</name>
    <dbReference type="NCBI Taxonomy" id="1208921"/>
    <lineage>
        <taxon>Bacteria</taxon>
        <taxon>Pseudomonadati</taxon>
        <taxon>Pseudomonadota</taxon>
        <taxon>Betaproteobacteria</taxon>
        <taxon>Candidatus Kinetoplastidibacterium</taxon>
    </lineage>
</organism>
<protein>
    <recommendedName>
        <fullName evidence="10">Glycerol-3-phosphate acyltransferase</fullName>
    </recommendedName>
    <alternativeName>
        <fullName evidence="10">Acyl-PO4 G3P acyltransferase</fullName>
    </alternativeName>
    <alternativeName>
        <fullName evidence="10">Acyl-phosphate--glycerol-3-phosphate acyltransferase</fullName>
    </alternativeName>
    <alternativeName>
        <fullName evidence="10">G3P acyltransferase</fullName>
        <shortName evidence="10">GPAT</shortName>
        <ecNumber evidence="10">2.3.1.275</ecNumber>
    </alternativeName>
    <alternativeName>
        <fullName evidence="10">Lysophosphatidic acid synthase</fullName>
        <shortName evidence="10">LPA synthase</shortName>
    </alternativeName>
</protein>
<keyword evidence="11" id="KW-0012">Acyltransferase</keyword>
<sequence>MIDNNYINIHFLIIAISSYIIGSVPFAILISKFLKLEDPRNFGSRNPGATNMLRTGNKTAAIITLLGDMAKGLIALKITNIIYGGCYSELVGISAVFVILGHIYPIFANFKGGKGIATFFGIIIATNPLLSVYCAISWVLIAYIWRYSSLASIVTVTLSVIYNIFAYELGNVDCAILVSTIILSTILIYKHKENIKKLINGTENRIII</sequence>
<dbReference type="PATRIC" id="fig|1208921.3.peg.250"/>
<keyword evidence="1 10" id="KW-1003">Cell membrane</keyword>
<evidence type="ECO:0000256" key="6">
    <source>
        <dbReference type="ARBA" id="ARBA00023098"/>
    </source>
</evidence>
<evidence type="ECO:0000256" key="3">
    <source>
        <dbReference type="ARBA" id="ARBA00022679"/>
    </source>
</evidence>
<dbReference type="eggNOG" id="COG0344">
    <property type="taxonomic scope" value="Bacteria"/>
</dbReference>
<feature type="transmembrane region" description="Helical" evidence="10">
    <location>
        <begin position="147"/>
        <end position="164"/>
    </location>
</feature>
<keyword evidence="4 10" id="KW-0812">Transmembrane</keyword>
<dbReference type="OrthoDB" id="9777124at2"/>
<feature type="transmembrane region" description="Helical" evidence="10">
    <location>
        <begin position="6"/>
        <end position="30"/>
    </location>
</feature>
<dbReference type="HOGENOM" id="CLU_081254_3_0_4"/>
<proteinExistence type="inferred from homology"/>
<dbReference type="Proteomes" id="UP000011658">
    <property type="component" value="Chromosome"/>
</dbReference>
<dbReference type="SMART" id="SM01207">
    <property type="entry name" value="G3P_acyltransf"/>
    <property type="match status" value="1"/>
</dbReference>
<evidence type="ECO:0000256" key="8">
    <source>
        <dbReference type="ARBA" id="ARBA00023209"/>
    </source>
</evidence>
<dbReference type="KEGG" id="kga:ST1E_0559"/>
<dbReference type="GO" id="GO:0043772">
    <property type="term" value="F:acyl-phosphate glycerol-3-phosphate acyltransferase activity"/>
    <property type="evidence" value="ECO:0007669"/>
    <property type="project" value="UniProtKB-UniRule"/>
</dbReference>
<keyword evidence="9 10" id="KW-1208">Phospholipid metabolism</keyword>
<evidence type="ECO:0000256" key="4">
    <source>
        <dbReference type="ARBA" id="ARBA00022692"/>
    </source>
</evidence>
<dbReference type="UniPathway" id="UPA00085"/>
<comment type="subunit">
    <text evidence="10">Probably interacts with PlsX.</text>
</comment>
<reference evidence="11 12" key="1">
    <citation type="journal article" date="2013" name="Genome Biol. Evol.">
        <title>Genome evolution and phylogenomic analysis of candidatus kinetoplastibacterium, the betaproteobacterial endosymbionts of strigomonas and angomonas.</title>
        <authorList>
            <person name="Alves J.M."/>
            <person name="Serrano M.G."/>
            <person name="Maia da Silva F."/>
            <person name="Voegtly L.J."/>
            <person name="Matveyev A.V."/>
            <person name="Teixeira M.M."/>
            <person name="Camargo E.P."/>
            <person name="Buck G.A."/>
        </authorList>
    </citation>
    <scope>NUCLEOTIDE SEQUENCE [LARGE SCALE GENOMIC DNA]</scope>
    <source>
        <strain evidence="11 12">TCC219</strain>
    </source>
</reference>
<evidence type="ECO:0000256" key="2">
    <source>
        <dbReference type="ARBA" id="ARBA00022516"/>
    </source>
</evidence>
<feature type="transmembrane region" description="Helical" evidence="10">
    <location>
        <begin position="116"/>
        <end position="140"/>
    </location>
</feature>
<keyword evidence="6 10" id="KW-0443">Lipid metabolism</keyword>
<evidence type="ECO:0000256" key="10">
    <source>
        <dbReference type="HAMAP-Rule" id="MF_01043"/>
    </source>
</evidence>
<keyword evidence="3 10" id="KW-0808">Transferase</keyword>
<dbReference type="HAMAP" id="MF_01043">
    <property type="entry name" value="PlsY"/>
    <property type="match status" value="1"/>
</dbReference>
<gene>
    <name evidence="10" type="primary">plsY</name>
    <name evidence="11" type="ORF">ST1E_0559</name>
</gene>
<keyword evidence="8 10" id="KW-0594">Phospholipid biosynthesis</keyword>
<accession>M1LY21</accession>
<evidence type="ECO:0000256" key="1">
    <source>
        <dbReference type="ARBA" id="ARBA00022475"/>
    </source>
</evidence>
<evidence type="ECO:0000313" key="12">
    <source>
        <dbReference type="Proteomes" id="UP000011658"/>
    </source>
</evidence>
<name>M1LY21_9PROT</name>
<dbReference type="GO" id="GO:0008654">
    <property type="term" value="P:phospholipid biosynthetic process"/>
    <property type="evidence" value="ECO:0007669"/>
    <property type="project" value="UniProtKB-UniRule"/>
</dbReference>
<dbReference type="RefSeq" id="WP_015389456.1">
    <property type="nucleotide sequence ID" value="NC_020284.1"/>
</dbReference>
<dbReference type="EC" id="2.3.1.275" evidence="10"/>
<feature type="transmembrane region" description="Helical" evidence="10">
    <location>
        <begin position="81"/>
        <end position="104"/>
    </location>
</feature>
<evidence type="ECO:0000313" key="11">
    <source>
        <dbReference type="EMBL" id="AGF48971.1"/>
    </source>
</evidence>
<evidence type="ECO:0000256" key="9">
    <source>
        <dbReference type="ARBA" id="ARBA00023264"/>
    </source>
</evidence>
<dbReference type="STRING" id="1208921.ST1E_0559"/>
<feature type="transmembrane region" description="Helical" evidence="10">
    <location>
        <begin position="170"/>
        <end position="189"/>
    </location>
</feature>
<evidence type="ECO:0000256" key="7">
    <source>
        <dbReference type="ARBA" id="ARBA00023136"/>
    </source>
</evidence>
<dbReference type="AlphaFoldDB" id="M1LY21"/>
<dbReference type="EMBL" id="CP003806">
    <property type="protein sequence ID" value="AGF48971.1"/>
    <property type="molecule type" value="Genomic_DNA"/>
</dbReference>
<comment type="pathway">
    <text evidence="10">Lipid metabolism; phospholipid metabolism.</text>
</comment>
<comment type="subcellular location">
    <subcellularLocation>
        <location evidence="10">Cell membrane</location>
        <topology evidence="10">Multi-pass membrane protein</topology>
    </subcellularLocation>
</comment>
<keyword evidence="12" id="KW-1185">Reference proteome</keyword>
<comment type="function">
    <text evidence="10">Catalyzes the transfer of an acyl group from acyl-phosphate (acyl-PO(4)) to glycerol-3-phosphate (G3P) to form lysophosphatidic acid (LPA). This enzyme utilizes acyl-phosphate as fatty acyl donor, but not acyl-CoA or acyl-ACP.</text>
</comment>
<keyword evidence="5 10" id="KW-1133">Transmembrane helix</keyword>